<dbReference type="SUPFAM" id="SSF52821">
    <property type="entry name" value="Rhodanese/Cell cycle control phosphatase"/>
    <property type="match status" value="1"/>
</dbReference>
<keyword evidence="3" id="KW-1185">Reference proteome</keyword>
<gene>
    <name evidence="2" type="ORF">KS2013_185</name>
</gene>
<dbReference type="CDD" id="cd02440">
    <property type="entry name" value="AdoMet_MTases"/>
    <property type="match status" value="1"/>
</dbReference>
<dbReference type="STRING" id="1144748.KS2013_185"/>
<sequence length="274" mass="31115">MTLIKQSPIIDLRSPSDYIAGHIMGAVHLPLDQLDGLWHELPSKGSKVQLCLYEDDRETVMAMMADRQFDVETVILHSQLGQFSLEIGSTNNRVWKGNPLLEKYTHLLSPELGTSPVAIDIGCGSGRDVILMGLLGYKVIALDVFDEALARVERSARRWALDVITLQLDCRQQPEAMIELFEEHSPQLIMQSRFLHRPLFDLYENYLPSGCKLAIHTFLEGAAKYGKPKKADFLLKNEELPERFSDWKVLLNQEHRLGDGRPLSMFIAQNTQDE</sequence>
<dbReference type="CDD" id="cd00158">
    <property type="entry name" value="RHOD"/>
    <property type="match status" value="1"/>
</dbReference>
<dbReference type="RefSeq" id="WP_068988512.1">
    <property type="nucleotide sequence ID" value="NZ_CP012418.1"/>
</dbReference>
<reference evidence="3" key="1">
    <citation type="submission" date="2015-08" db="EMBL/GenBank/DDBJ databases">
        <authorList>
            <person name="Kim K.M."/>
        </authorList>
    </citation>
    <scope>NUCLEOTIDE SEQUENCE [LARGE SCALE GENOMIC DNA]</scope>
    <source>
        <strain evidence="3">KCTC 23892</strain>
    </source>
</reference>
<dbReference type="SUPFAM" id="SSF53335">
    <property type="entry name" value="S-adenosyl-L-methionine-dependent methyltransferases"/>
    <property type="match status" value="1"/>
</dbReference>
<dbReference type="Proteomes" id="UP000094147">
    <property type="component" value="Chromosome"/>
</dbReference>
<feature type="domain" description="Rhodanese" evidence="1">
    <location>
        <begin position="3"/>
        <end position="34"/>
    </location>
</feature>
<keyword evidence="2" id="KW-0808">Transferase</keyword>
<evidence type="ECO:0000313" key="2">
    <source>
        <dbReference type="EMBL" id="AOE48913.1"/>
    </source>
</evidence>
<dbReference type="AlphaFoldDB" id="A0A1B3B806"/>
<dbReference type="InterPro" id="IPR029063">
    <property type="entry name" value="SAM-dependent_MTases_sf"/>
</dbReference>
<dbReference type="Gene3D" id="3.40.250.10">
    <property type="entry name" value="Rhodanese-like domain"/>
    <property type="match status" value="1"/>
</dbReference>
<organism evidence="2 3">
    <name type="scientific">Kangiella sediminilitoris</name>
    <dbReference type="NCBI Taxonomy" id="1144748"/>
    <lineage>
        <taxon>Bacteria</taxon>
        <taxon>Pseudomonadati</taxon>
        <taxon>Pseudomonadota</taxon>
        <taxon>Gammaproteobacteria</taxon>
        <taxon>Kangiellales</taxon>
        <taxon>Kangiellaceae</taxon>
        <taxon>Kangiella</taxon>
    </lineage>
</organism>
<dbReference type="OrthoDB" id="9804312at2"/>
<dbReference type="InterPro" id="IPR036873">
    <property type="entry name" value="Rhodanese-like_dom_sf"/>
</dbReference>
<dbReference type="PROSITE" id="PS50206">
    <property type="entry name" value="RHODANESE_3"/>
    <property type="match status" value="1"/>
</dbReference>
<dbReference type="Pfam" id="PF03848">
    <property type="entry name" value="TehB"/>
    <property type="match status" value="1"/>
</dbReference>
<proteinExistence type="predicted"/>
<dbReference type="KEGG" id="ksd:KS2013_185"/>
<dbReference type="GO" id="GO:0032259">
    <property type="term" value="P:methylation"/>
    <property type="evidence" value="ECO:0007669"/>
    <property type="project" value="UniProtKB-KW"/>
</dbReference>
<dbReference type="InterPro" id="IPR015985">
    <property type="entry name" value="TehB-like_dom"/>
</dbReference>
<dbReference type="EMBL" id="CP012418">
    <property type="protein sequence ID" value="AOE48913.1"/>
    <property type="molecule type" value="Genomic_DNA"/>
</dbReference>
<dbReference type="Gene3D" id="3.40.50.150">
    <property type="entry name" value="Vaccinia Virus protein VP39"/>
    <property type="match status" value="1"/>
</dbReference>
<accession>A0A1B3B806</accession>
<evidence type="ECO:0000313" key="3">
    <source>
        <dbReference type="Proteomes" id="UP000094147"/>
    </source>
</evidence>
<keyword evidence="2" id="KW-0489">Methyltransferase</keyword>
<dbReference type="GO" id="GO:0008168">
    <property type="term" value="F:methyltransferase activity"/>
    <property type="evidence" value="ECO:0007669"/>
    <property type="project" value="UniProtKB-KW"/>
</dbReference>
<protein>
    <submittedName>
        <fullName evidence="2">Tellurite resistance methyltransferase, TehB, core</fullName>
    </submittedName>
</protein>
<dbReference type="InterPro" id="IPR001763">
    <property type="entry name" value="Rhodanese-like_dom"/>
</dbReference>
<name>A0A1B3B806_9GAMM</name>
<dbReference type="Pfam" id="PF00581">
    <property type="entry name" value="Rhodanese"/>
    <property type="match status" value="1"/>
</dbReference>
<evidence type="ECO:0000259" key="1">
    <source>
        <dbReference type="PROSITE" id="PS50206"/>
    </source>
</evidence>